<dbReference type="EMBL" id="CAUYUE010000003">
    <property type="protein sequence ID" value="CAK0754252.1"/>
    <property type="molecule type" value="Genomic_DNA"/>
</dbReference>
<dbReference type="Proteomes" id="UP001314263">
    <property type="component" value="Unassembled WGS sequence"/>
</dbReference>
<evidence type="ECO:0000259" key="3">
    <source>
        <dbReference type="Pfam" id="PF04755"/>
    </source>
</evidence>
<sequence length="231" mass="24843">MMLQISFTSHKVICRSNASANTKVNVLKTDLKRAVANTRRGKTASIEQQKDILQCVEQLEAVNPTRSPATSSLLSGKWSLLYTGPGKSDDRTWEKRTGGVEGPVLAALRPLSANAISSRGITQIIDVEKGTVQNIADFKIANSLNGSLNVEGTVAPTMAPGEAVRVDVKFTAFCLKIGALPQLKVPLGWSNPTGWVDTTYLDEDTRIGRGDKGSVFVTTRKGVRADNESEA</sequence>
<protein>
    <recommendedName>
        <fullName evidence="3">Plastid lipid-associated protein/fibrillin conserved domain-containing protein</fullName>
    </recommendedName>
</protein>
<dbReference type="GO" id="GO:0009536">
    <property type="term" value="C:plastid"/>
    <property type="evidence" value="ECO:0007669"/>
    <property type="project" value="UniProtKB-SubCell"/>
</dbReference>
<dbReference type="PANTHER" id="PTHR31906">
    <property type="entry name" value="PLASTID-LIPID-ASSOCIATED PROTEIN 4, CHLOROPLASTIC-RELATED"/>
    <property type="match status" value="1"/>
</dbReference>
<evidence type="ECO:0000256" key="2">
    <source>
        <dbReference type="ARBA" id="ARBA00022640"/>
    </source>
</evidence>
<organism evidence="4 5">
    <name type="scientific">Coccomyxa viridis</name>
    <dbReference type="NCBI Taxonomy" id="1274662"/>
    <lineage>
        <taxon>Eukaryota</taxon>
        <taxon>Viridiplantae</taxon>
        <taxon>Chlorophyta</taxon>
        <taxon>core chlorophytes</taxon>
        <taxon>Trebouxiophyceae</taxon>
        <taxon>Trebouxiophyceae incertae sedis</taxon>
        <taxon>Coccomyxaceae</taxon>
        <taxon>Coccomyxa</taxon>
    </lineage>
</organism>
<keyword evidence="2" id="KW-0934">Plastid</keyword>
<comment type="subcellular location">
    <subcellularLocation>
        <location evidence="1">Plastid</location>
    </subcellularLocation>
</comment>
<dbReference type="Pfam" id="PF04755">
    <property type="entry name" value="PAP_fibrillin"/>
    <property type="match status" value="1"/>
</dbReference>
<evidence type="ECO:0000256" key="1">
    <source>
        <dbReference type="ARBA" id="ARBA00004474"/>
    </source>
</evidence>
<proteinExistence type="predicted"/>
<dbReference type="AlphaFoldDB" id="A0AAV1HWY9"/>
<reference evidence="4 5" key="1">
    <citation type="submission" date="2023-10" db="EMBL/GenBank/DDBJ databases">
        <authorList>
            <person name="Maclean D."/>
            <person name="Macfadyen A."/>
        </authorList>
    </citation>
    <scope>NUCLEOTIDE SEQUENCE [LARGE SCALE GENOMIC DNA]</scope>
</reference>
<comment type="caution">
    <text evidence="4">The sequence shown here is derived from an EMBL/GenBank/DDBJ whole genome shotgun (WGS) entry which is preliminary data.</text>
</comment>
<dbReference type="InterPro" id="IPR006843">
    <property type="entry name" value="PAP/fibrillin_dom"/>
</dbReference>
<evidence type="ECO:0000313" key="5">
    <source>
        <dbReference type="Proteomes" id="UP001314263"/>
    </source>
</evidence>
<dbReference type="InterPro" id="IPR039633">
    <property type="entry name" value="PAP"/>
</dbReference>
<keyword evidence="5" id="KW-1185">Reference proteome</keyword>
<name>A0AAV1HWY9_9CHLO</name>
<feature type="domain" description="Plastid lipid-associated protein/fibrillin conserved" evidence="3">
    <location>
        <begin position="27"/>
        <end position="217"/>
    </location>
</feature>
<accession>A0AAV1HWY9</accession>
<gene>
    <name evidence="4" type="ORF">CVIRNUC_002283</name>
</gene>
<evidence type="ECO:0000313" key="4">
    <source>
        <dbReference type="EMBL" id="CAK0754252.1"/>
    </source>
</evidence>